<dbReference type="SMART" id="SM00612">
    <property type="entry name" value="Kelch"/>
    <property type="match status" value="6"/>
</dbReference>
<dbReference type="AlphaFoldDB" id="A0A8S1H3I6"/>
<dbReference type="FunFam" id="1.25.40.420:FF:000001">
    <property type="entry name" value="Kelch-like family member 12"/>
    <property type="match status" value="1"/>
</dbReference>
<evidence type="ECO:0000256" key="1">
    <source>
        <dbReference type="ARBA" id="ARBA00022441"/>
    </source>
</evidence>
<dbReference type="InterPro" id="IPR011043">
    <property type="entry name" value="Gal_Oxase/kelch_b-propeller"/>
</dbReference>
<dbReference type="Gene3D" id="1.25.40.420">
    <property type="match status" value="1"/>
</dbReference>
<feature type="domain" description="BTB" evidence="3">
    <location>
        <begin position="112"/>
        <end position="179"/>
    </location>
</feature>
<evidence type="ECO:0000259" key="3">
    <source>
        <dbReference type="PROSITE" id="PS50097"/>
    </source>
</evidence>
<evidence type="ECO:0000313" key="5">
    <source>
        <dbReference type="Proteomes" id="UP000835052"/>
    </source>
</evidence>
<dbReference type="InterPro" id="IPR015915">
    <property type="entry name" value="Kelch-typ_b-propeller"/>
</dbReference>
<dbReference type="InterPro" id="IPR006652">
    <property type="entry name" value="Kelch_1"/>
</dbReference>
<dbReference type="InterPro" id="IPR017096">
    <property type="entry name" value="BTB-kelch_protein"/>
</dbReference>
<sequence>MAPKPREVERATPATVLPWQPMNKLNIVVSGPDESMDVEMCCASSSTSNPGNIEEKIGIKSPRAAFSAFEALHGIEDFPCSDATSFLDYSNSNVALEMLNEMNIMRQDLKLCDVEIEVENQKLYAHRYLLAAVSPYFRAMFTNGMIETTKSKIVMRDVTKESLELLIDYIYTTKIRITGSNVMSLLFTASILQMDNIVGECQKYLTTKIRKSEEFYTLSFKDIESILKRSELHVQSEEQVFETLLDWVEYDCDTRKQYLPELLKTVRLALVSMRFLCDVMNEHPFVKESRECRDVVLQALFAILTPFRASTGSLASALSDSGTGQYAAGAEFSSISMYKALMACPDYVSSSDLVSTTFPAIQRIPRKSVAGVVFCAGGRGTAGDPFMTVEAYDWRKNTWFYIPDMTTKRRHVGLVSALGRLYAIGGHSGVTHLDSAEVYVQESSKWEAIASMQHPRRGIAVAPLETAIYAVGGLDDNSCFKTVERYDIELNTWSKVADMNLQRGGVGVAALGKYLYAVGGNDGTSSLDSCERFDPLLDRWKYVKAMNNRRAGAGVCVLDGCVYAIGGFDDNAPLATCERYDPAADVWTAIASMKSARGGVGVASMGGRVYAIGGHNGTRYLNTVESYDPATDTWSLVANIKECRAGAGVAWADCRVDQLTMCTVQDSGCAPTTGTPCV</sequence>
<dbReference type="Gene3D" id="3.30.710.10">
    <property type="entry name" value="Potassium Channel Kv1.1, Chain A"/>
    <property type="match status" value="1"/>
</dbReference>
<keyword evidence="2" id="KW-0677">Repeat</keyword>
<gene>
    <name evidence="4" type="ORF">CAUJ_LOCUS5613</name>
</gene>
<proteinExistence type="predicted"/>
<dbReference type="EMBL" id="CAJGYM010000011">
    <property type="protein sequence ID" value="CAD6189694.1"/>
    <property type="molecule type" value="Genomic_DNA"/>
</dbReference>
<dbReference type="InterPro" id="IPR011705">
    <property type="entry name" value="BACK"/>
</dbReference>
<comment type="caution">
    <text evidence="4">The sequence shown here is derived from an EMBL/GenBank/DDBJ whole genome shotgun (WGS) entry which is preliminary data.</text>
</comment>
<dbReference type="PANTHER" id="PTHR45632:SF26">
    <property type="entry name" value="BTB DOMAIN-CONTAINING PROTEIN"/>
    <property type="match status" value="1"/>
</dbReference>
<dbReference type="InterPro" id="IPR000210">
    <property type="entry name" value="BTB/POZ_dom"/>
</dbReference>
<dbReference type="InterPro" id="IPR011333">
    <property type="entry name" value="SKP1/BTB/POZ_sf"/>
</dbReference>
<keyword evidence="5" id="KW-1185">Reference proteome</keyword>
<accession>A0A8S1H3I6</accession>
<dbReference type="Pfam" id="PF01344">
    <property type="entry name" value="Kelch_1"/>
    <property type="match status" value="5"/>
</dbReference>
<name>A0A8S1H3I6_9PELO</name>
<dbReference type="SMART" id="SM00225">
    <property type="entry name" value="BTB"/>
    <property type="match status" value="1"/>
</dbReference>
<dbReference type="PANTHER" id="PTHR45632">
    <property type="entry name" value="LD33804P"/>
    <property type="match status" value="1"/>
</dbReference>
<dbReference type="OrthoDB" id="45365at2759"/>
<dbReference type="Proteomes" id="UP000835052">
    <property type="component" value="Unassembled WGS sequence"/>
</dbReference>
<dbReference type="PIRSF" id="PIRSF037037">
    <property type="entry name" value="Kelch-like_protein_gigaxonin"/>
    <property type="match status" value="1"/>
</dbReference>
<protein>
    <recommendedName>
        <fullName evidence="3">BTB domain-containing protein</fullName>
    </recommendedName>
</protein>
<keyword evidence="1" id="KW-0880">Kelch repeat</keyword>
<dbReference type="PROSITE" id="PS50097">
    <property type="entry name" value="BTB"/>
    <property type="match status" value="1"/>
</dbReference>
<dbReference type="SUPFAM" id="SSF54695">
    <property type="entry name" value="POZ domain"/>
    <property type="match status" value="1"/>
</dbReference>
<dbReference type="Gene3D" id="2.120.10.80">
    <property type="entry name" value="Kelch-type beta propeller"/>
    <property type="match status" value="2"/>
</dbReference>
<evidence type="ECO:0000256" key="2">
    <source>
        <dbReference type="ARBA" id="ARBA00022737"/>
    </source>
</evidence>
<organism evidence="4 5">
    <name type="scientific">Caenorhabditis auriculariae</name>
    <dbReference type="NCBI Taxonomy" id="2777116"/>
    <lineage>
        <taxon>Eukaryota</taxon>
        <taxon>Metazoa</taxon>
        <taxon>Ecdysozoa</taxon>
        <taxon>Nematoda</taxon>
        <taxon>Chromadorea</taxon>
        <taxon>Rhabditida</taxon>
        <taxon>Rhabditina</taxon>
        <taxon>Rhabditomorpha</taxon>
        <taxon>Rhabditoidea</taxon>
        <taxon>Rhabditidae</taxon>
        <taxon>Peloderinae</taxon>
        <taxon>Caenorhabditis</taxon>
    </lineage>
</organism>
<reference evidence="4" key="1">
    <citation type="submission" date="2020-10" db="EMBL/GenBank/DDBJ databases">
        <authorList>
            <person name="Kikuchi T."/>
        </authorList>
    </citation>
    <scope>NUCLEOTIDE SEQUENCE</scope>
    <source>
        <strain evidence="4">NKZ352</strain>
    </source>
</reference>
<dbReference type="SMART" id="SM00875">
    <property type="entry name" value="BACK"/>
    <property type="match status" value="1"/>
</dbReference>
<evidence type="ECO:0000313" key="4">
    <source>
        <dbReference type="EMBL" id="CAD6189694.1"/>
    </source>
</evidence>
<dbReference type="Pfam" id="PF00651">
    <property type="entry name" value="BTB"/>
    <property type="match status" value="1"/>
</dbReference>
<dbReference type="SUPFAM" id="SSF50965">
    <property type="entry name" value="Galactose oxidase, central domain"/>
    <property type="match status" value="2"/>
</dbReference>